<feature type="non-terminal residue" evidence="1">
    <location>
        <position position="144"/>
    </location>
</feature>
<name>A0A8J2HCZ5_COTCN</name>
<evidence type="ECO:0000313" key="2">
    <source>
        <dbReference type="Proteomes" id="UP000786811"/>
    </source>
</evidence>
<dbReference type="Proteomes" id="UP000786811">
    <property type="component" value="Unassembled WGS sequence"/>
</dbReference>
<dbReference type="PANTHER" id="PTHR46579">
    <property type="entry name" value="F5/8 TYPE C DOMAIN-CONTAINING PROTEIN-RELATED"/>
    <property type="match status" value="1"/>
</dbReference>
<gene>
    <name evidence="1" type="ORF">HICCMSTLAB_LOCUS5569</name>
</gene>
<keyword evidence="2" id="KW-1185">Reference proteome</keyword>
<accession>A0A8J2HCZ5</accession>
<comment type="caution">
    <text evidence="1">The sequence shown here is derived from an EMBL/GenBank/DDBJ whole genome shotgun (WGS) entry which is preliminary data.</text>
</comment>
<dbReference type="PANTHER" id="PTHR46579:SF1">
    <property type="entry name" value="F5_8 TYPE C DOMAIN-CONTAINING PROTEIN"/>
    <property type="match status" value="1"/>
</dbReference>
<sequence>MKGHNGTFGCCHCKIESKYFNRRRIYPFKPNLSPRTTKESIDDVDGIKGPTVLTQIVYDVFNTTVVDSMHCVYLGVVKRAFSLFFECSYSHCKLSLYEHLKFVDSKIRSISPPGFVSRLTRSVFDFKYWKASEWKQWLLYYSIP</sequence>
<reference evidence="1" key="1">
    <citation type="submission" date="2021-04" db="EMBL/GenBank/DDBJ databases">
        <authorList>
            <person name="Chebbi M.A.C M."/>
        </authorList>
    </citation>
    <scope>NUCLEOTIDE SEQUENCE</scope>
</reference>
<dbReference type="OrthoDB" id="7617070at2759"/>
<proteinExistence type="predicted"/>
<dbReference type="EMBL" id="CAJNRD030001119">
    <property type="protein sequence ID" value="CAG5090279.1"/>
    <property type="molecule type" value="Genomic_DNA"/>
</dbReference>
<evidence type="ECO:0000313" key="1">
    <source>
        <dbReference type="EMBL" id="CAG5090279.1"/>
    </source>
</evidence>
<organism evidence="1 2">
    <name type="scientific">Cotesia congregata</name>
    <name type="common">Parasitoid wasp</name>
    <name type="synonym">Apanteles congregatus</name>
    <dbReference type="NCBI Taxonomy" id="51543"/>
    <lineage>
        <taxon>Eukaryota</taxon>
        <taxon>Metazoa</taxon>
        <taxon>Ecdysozoa</taxon>
        <taxon>Arthropoda</taxon>
        <taxon>Hexapoda</taxon>
        <taxon>Insecta</taxon>
        <taxon>Pterygota</taxon>
        <taxon>Neoptera</taxon>
        <taxon>Endopterygota</taxon>
        <taxon>Hymenoptera</taxon>
        <taxon>Apocrita</taxon>
        <taxon>Ichneumonoidea</taxon>
        <taxon>Braconidae</taxon>
        <taxon>Microgastrinae</taxon>
        <taxon>Cotesia</taxon>
    </lineage>
</organism>
<protein>
    <submittedName>
        <fullName evidence="1">Uncharacterized protein</fullName>
    </submittedName>
</protein>
<dbReference type="AlphaFoldDB" id="A0A8J2HCZ5"/>